<dbReference type="AlphaFoldDB" id="A0AA35VXL0"/>
<evidence type="ECO:0000313" key="1">
    <source>
        <dbReference type="EMBL" id="CAI7989323.1"/>
    </source>
</evidence>
<keyword evidence="2" id="KW-1185">Reference proteome</keyword>
<accession>A0AA35VXL0</accession>
<name>A0AA35VXL0_GEOBA</name>
<evidence type="ECO:0000313" key="2">
    <source>
        <dbReference type="Proteomes" id="UP001174909"/>
    </source>
</evidence>
<dbReference type="Proteomes" id="UP001174909">
    <property type="component" value="Unassembled WGS sequence"/>
</dbReference>
<organism evidence="1 2">
    <name type="scientific">Geodia barretti</name>
    <name type="common">Barrett's horny sponge</name>
    <dbReference type="NCBI Taxonomy" id="519541"/>
    <lineage>
        <taxon>Eukaryota</taxon>
        <taxon>Metazoa</taxon>
        <taxon>Porifera</taxon>
        <taxon>Demospongiae</taxon>
        <taxon>Heteroscleromorpha</taxon>
        <taxon>Tetractinellida</taxon>
        <taxon>Astrophorina</taxon>
        <taxon>Geodiidae</taxon>
        <taxon>Geodia</taxon>
    </lineage>
</organism>
<proteinExistence type="predicted"/>
<protein>
    <submittedName>
        <fullName evidence="1">Uncharacterized protein</fullName>
    </submittedName>
</protein>
<reference evidence="1" key="1">
    <citation type="submission" date="2023-03" db="EMBL/GenBank/DDBJ databases">
        <authorList>
            <person name="Steffen K."/>
            <person name="Cardenas P."/>
        </authorList>
    </citation>
    <scope>NUCLEOTIDE SEQUENCE</scope>
</reference>
<gene>
    <name evidence="1" type="ORF">GBAR_LOCUS185</name>
</gene>
<comment type="caution">
    <text evidence="1">The sequence shown here is derived from an EMBL/GenBank/DDBJ whole genome shotgun (WGS) entry which is preliminary data.</text>
</comment>
<dbReference type="EMBL" id="CASHTH010000030">
    <property type="protein sequence ID" value="CAI7989323.1"/>
    <property type="molecule type" value="Genomic_DNA"/>
</dbReference>
<sequence>MDKTWNHDAQNEFVQLLYKAAPQLEHYVSQQWKAFKLGNMTNGKMEKDKLSSVGNDQPDGQVSIIRASYITISSHSSCTVPSVFKSVCCENTHIITAQSIPVAPGTSNALQCSLKLARQFIAQLSGSSLYQLTINPGETVTVQVPTSPGATGSLSPCCQEGLLGGPCVR</sequence>